<sequence>MALIKKEGNRLHRDLGIVVNTISRVKDMYVGLSATAAYAWGNGEVREFVPGDFVNFPSVSAATIERLSGMKFAGTLDNGQTAFMSASKAVHIALHPQRTALPVVDRRDVLQAAIDYATTSSDVTGKMLIASESATRTWATYQGRRMTIDDAHDEYELELTKGEKFSLTYLNRDSYELVTHDEPKIKFVVRGHVRAANLIGQSDWPKAFGCVGANREATFEPVGEVSRNMAQPLQIKKGTSVYMFRKRHYLAQNLVVPLEKIVSQGDLDKILASVKAQTSPRAIAKGREVGIKLPKLENAKKAKSVAPLKGSKSLSVVYGAFFAVSPATPNRSRIVFGSTAAQVQEQARRAISAMTSPVDYFMFQTSSNDELFDLARDGRIIIRASGLLRSAYPRAQQVGMQVAGAEGYEAPEYVEPATGAPELTVPAIAENEGKIVETLVRLISEGFFVTGLHLSEQQPGNAIRFAAPVMTDDLYDRVVAGSRRIAAYLVQQGVDMRGKVTSVRGNKVAEIRFKLPNPTAEQRASIERLVAEQPTLNSPAYETIKPKQPTVEITNINIHTGMVTVRAQRGPELFGSPYDVLYNNVVRKSMF</sequence>
<evidence type="ECO:0000313" key="3">
    <source>
        <dbReference type="Proteomes" id="UP000596123"/>
    </source>
</evidence>
<reference evidence="2 3" key="1">
    <citation type="submission" date="2020-12" db="EMBL/GenBank/DDBJ databases">
        <title>Complete genome sequence of Erwinia phage pEa_SNUABM_5.</title>
        <authorList>
            <person name="Kim S.G."/>
            <person name="Lee S.B."/>
            <person name="Kwon J."/>
            <person name="Park S.C."/>
        </authorList>
    </citation>
    <scope>NUCLEOTIDE SEQUENCE [LARGE SCALE GENOMIC DNA]</scope>
</reference>
<gene>
    <name evidence="2" type="ORF">pEaSNUABM5_00122</name>
</gene>
<dbReference type="Pfam" id="PF20294">
    <property type="entry name" value="KMPT-N"/>
    <property type="match status" value="1"/>
</dbReference>
<keyword evidence="3" id="KW-1185">Reference proteome</keyword>
<evidence type="ECO:0000313" key="2">
    <source>
        <dbReference type="EMBL" id="QQO90264.1"/>
    </source>
</evidence>
<name>A0A7T8EPF9_9CAUD</name>
<dbReference type="EMBL" id="MW366843">
    <property type="protein sequence ID" value="QQO90264.1"/>
    <property type="molecule type" value="Genomic_DNA"/>
</dbReference>
<evidence type="ECO:0000259" key="1">
    <source>
        <dbReference type="Pfam" id="PF20294"/>
    </source>
</evidence>
<organism evidence="2 3">
    <name type="scientific">Erwinia phage pEa_SNUABM_5</name>
    <dbReference type="NCBI Taxonomy" id="2797313"/>
    <lineage>
        <taxon>Viruses</taxon>
        <taxon>Duplodnaviria</taxon>
        <taxon>Heunggongvirae</taxon>
        <taxon>Uroviricota</taxon>
        <taxon>Caudoviricetes</taxon>
        <taxon>Rivsvirus</taxon>
        <taxon>Rivsvirus SNUABM5</taxon>
    </lineage>
</organism>
<feature type="domain" description="KTSC and Metallopeptidase-like N-terminal fusion" evidence="1">
    <location>
        <begin position="137"/>
        <end position="197"/>
    </location>
</feature>
<proteinExistence type="predicted"/>
<dbReference type="InterPro" id="IPR046899">
    <property type="entry name" value="KMPT_N"/>
</dbReference>
<dbReference type="Proteomes" id="UP000596123">
    <property type="component" value="Segment"/>
</dbReference>
<protein>
    <recommendedName>
        <fullName evidence="1">KTSC and Metallopeptidase-like N-terminal fusion domain-containing protein</fullName>
    </recommendedName>
</protein>
<accession>A0A7T8EPF9</accession>